<evidence type="ECO:0000313" key="6">
    <source>
        <dbReference type="Proteomes" id="UP000250434"/>
    </source>
</evidence>
<name>A0A344LB06_9PSEU</name>
<dbReference type="AlphaFoldDB" id="A0A344LB06"/>
<dbReference type="InterPro" id="IPR000843">
    <property type="entry name" value="HTH_LacI"/>
</dbReference>
<proteinExistence type="predicted"/>
<gene>
    <name evidence="5" type="ORF">A4R43_24275</name>
</gene>
<dbReference type="EMBL" id="CP015163">
    <property type="protein sequence ID" value="AXB45230.1"/>
    <property type="molecule type" value="Genomic_DNA"/>
</dbReference>
<keyword evidence="2" id="KW-0238">DNA-binding</keyword>
<feature type="domain" description="HTH lacI-type" evidence="4">
    <location>
        <begin position="14"/>
        <end position="70"/>
    </location>
</feature>
<keyword evidence="3" id="KW-0804">Transcription</keyword>
<dbReference type="InterPro" id="IPR028082">
    <property type="entry name" value="Peripla_BP_I"/>
</dbReference>
<dbReference type="GO" id="GO:0003700">
    <property type="term" value="F:DNA-binding transcription factor activity"/>
    <property type="evidence" value="ECO:0007669"/>
    <property type="project" value="TreeGrafter"/>
</dbReference>
<reference evidence="5 6" key="1">
    <citation type="submission" date="2016-04" db="EMBL/GenBank/DDBJ databases">
        <title>Complete genome sequence and analysis of deep-sea sediment isolate, Amycolatopsis sp. WP1.</title>
        <authorList>
            <person name="Wang H."/>
            <person name="Chen S."/>
            <person name="Wu Q."/>
        </authorList>
    </citation>
    <scope>NUCLEOTIDE SEQUENCE [LARGE SCALE GENOMIC DNA]</scope>
    <source>
        <strain evidence="5 6">WP1</strain>
    </source>
</reference>
<dbReference type="Pfam" id="PF13377">
    <property type="entry name" value="Peripla_BP_3"/>
    <property type="match status" value="1"/>
</dbReference>
<dbReference type="GO" id="GO:0000976">
    <property type="term" value="F:transcription cis-regulatory region binding"/>
    <property type="evidence" value="ECO:0007669"/>
    <property type="project" value="TreeGrafter"/>
</dbReference>
<dbReference type="SMART" id="SM00354">
    <property type="entry name" value="HTH_LACI"/>
    <property type="match status" value="1"/>
</dbReference>
<dbReference type="CDD" id="cd06267">
    <property type="entry name" value="PBP1_LacI_sugar_binding-like"/>
    <property type="match status" value="1"/>
</dbReference>
<dbReference type="PANTHER" id="PTHR30146:SF138">
    <property type="entry name" value="TRANSCRIPTIONAL REGULATORY PROTEIN"/>
    <property type="match status" value="1"/>
</dbReference>
<dbReference type="OrthoDB" id="3288692at2"/>
<evidence type="ECO:0000256" key="1">
    <source>
        <dbReference type="ARBA" id="ARBA00023015"/>
    </source>
</evidence>
<dbReference type="Gene3D" id="3.40.50.2300">
    <property type="match status" value="2"/>
</dbReference>
<dbReference type="PROSITE" id="PS50932">
    <property type="entry name" value="HTH_LACI_2"/>
    <property type="match status" value="1"/>
</dbReference>
<dbReference type="PANTHER" id="PTHR30146">
    <property type="entry name" value="LACI-RELATED TRANSCRIPTIONAL REPRESSOR"/>
    <property type="match status" value="1"/>
</dbReference>
<dbReference type="Pfam" id="PF00356">
    <property type="entry name" value="LacI"/>
    <property type="match status" value="1"/>
</dbReference>
<keyword evidence="1" id="KW-0805">Transcription regulation</keyword>
<organism evidence="5 6">
    <name type="scientific">Amycolatopsis albispora</name>
    <dbReference type="NCBI Taxonomy" id="1804986"/>
    <lineage>
        <taxon>Bacteria</taxon>
        <taxon>Bacillati</taxon>
        <taxon>Actinomycetota</taxon>
        <taxon>Actinomycetes</taxon>
        <taxon>Pseudonocardiales</taxon>
        <taxon>Pseudonocardiaceae</taxon>
        <taxon>Amycolatopsis</taxon>
    </lineage>
</organism>
<dbReference type="SUPFAM" id="SSF47413">
    <property type="entry name" value="lambda repressor-like DNA-binding domains"/>
    <property type="match status" value="1"/>
</dbReference>
<evidence type="ECO:0000256" key="2">
    <source>
        <dbReference type="ARBA" id="ARBA00023125"/>
    </source>
</evidence>
<dbReference type="InterPro" id="IPR046335">
    <property type="entry name" value="LacI/GalR-like_sensor"/>
</dbReference>
<dbReference type="SUPFAM" id="SSF53822">
    <property type="entry name" value="Periplasmic binding protein-like I"/>
    <property type="match status" value="1"/>
</dbReference>
<evidence type="ECO:0000259" key="4">
    <source>
        <dbReference type="PROSITE" id="PS50932"/>
    </source>
</evidence>
<sequence length="341" mass="37050">MVDGDVKDRNGRRVTAADVARSIGVSRATVGYVLNDTPGARISPETRERVLQAAERLGYQPSTVAQALARGRSRIVLIVLPDWPIEFSLRTQLDEATRMLDEAGYATIIHTHHESEHAQPLWKLVEPEVVAGLVPFTPDDVRSIRAAGITRIVPDPDDHVALDAMPVVLAGPQLQVRHLASLGHRKLAFAATPDTRLADLSAVRRRTVEREAARLGLDLVDARRIDYRDADLAGVLHEWLAAGVTGVVAFNDEVAGTIVGAAIRAGISVPEELAVIGHDNTPMASCFAPTISTVGIDSVGVGRWMAEQAIRRAEDRPVNTDFPEPTTFLVERESTACRKDR</sequence>
<dbReference type="CDD" id="cd01392">
    <property type="entry name" value="HTH_LacI"/>
    <property type="match status" value="1"/>
</dbReference>
<dbReference type="InterPro" id="IPR010982">
    <property type="entry name" value="Lambda_DNA-bd_dom_sf"/>
</dbReference>
<evidence type="ECO:0000256" key="3">
    <source>
        <dbReference type="ARBA" id="ARBA00023163"/>
    </source>
</evidence>
<accession>A0A344LB06</accession>
<keyword evidence="6" id="KW-1185">Reference proteome</keyword>
<dbReference type="Proteomes" id="UP000250434">
    <property type="component" value="Chromosome"/>
</dbReference>
<dbReference type="Gene3D" id="1.10.260.40">
    <property type="entry name" value="lambda repressor-like DNA-binding domains"/>
    <property type="match status" value="1"/>
</dbReference>
<dbReference type="KEGG" id="aab:A4R43_24275"/>
<evidence type="ECO:0000313" key="5">
    <source>
        <dbReference type="EMBL" id="AXB45230.1"/>
    </source>
</evidence>
<protein>
    <submittedName>
        <fullName evidence="5">LacI family transcriptional regulator</fullName>
    </submittedName>
</protein>